<dbReference type="AlphaFoldDB" id="A0A914MLG2"/>
<keyword evidence="2" id="KW-0472">Membrane</keyword>
<keyword evidence="1" id="KW-0862">Zinc</keyword>
<reference evidence="5" key="1">
    <citation type="submission" date="2022-11" db="UniProtKB">
        <authorList>
            <consortium name="WormBaseParasite"/>
        </authorList>
    </citation>
    <scope>IDENTIFICATION</scope>
</reference>
<evidence type="ECO:0000313" key="5">
    <source>
        <dbReference type="WBParaSite" id="Minc3s02135g28495"/>
    </source>
</evidence>
<keyword evidence="2" id="KW-0812">Transmembrane</keyword>
<dbReference type="GO" id="GO:0008270">
    <property type="term" value="F:zinc ion binding"/>
    <property type="evidence" value="ECO:0007669"/>
    <property type="project" value="UniProtKB-KW"/>
</dbReference>
<dbReference type="Gene3D" id="3.30.160.60">
    <property type="entry name" value="Classic Zinc Finger"/>
    <property type="match status" value="1"/>
</dbReference>
<evidence type="ECO:0000256" key="1">
    <source>
        <dbReference type="PROSITE-ProRule" id="PRU00042"/>
    </source>
</evidence>
<evidence type="ECO:0000313" key="4">
    <source>
        <dbReference type="Proteomes" id="UP000887563"/>
    </source>
</evidence>
<protein>
    <submittedName>
        <fullName evidence="5">C2H2-type domain-containing protein</fullName>
    </submittedName>
</protein>
<keyword evidence="1" id="KW-0863">Zinc-finger</keyword>
<evidence type="ECO:0000256" key="2">
    <source>
        <dbReference type="SAM" id="Phobius"/>
    </source>
</evidence>
<feature type="transmembrane region" description="Helical" evidence="2">
    <location>
        <begin position="12"/>
        <end position="33"/>
    </location>
</feature>
<keyword evidence="4" id="KW-1185">Reference proteome</keyword>
<keyword evidence="1" id="KW-0479">Metal-binding</keyword>
<dbReference type="WBParaSite" id="Minc3s02135g28495">
    <property type="protein sequence ID" value="Minc3s02135g28495"/>
    <property type="gene ID" value="Minc3s02135g28495"/>
</dbReference>
<feature type="domain" description="C2H2-type" evidence="3">
    <location>
        <begin position="86"/>
        <end position="115"/>
    </location>
</feature>
<dbReference type="PROSITE" id="PS50157">
    <property type="entry name" value="ZINC_FINGER_C2H2_2"/>
    <property type="match status" value="1"/>
</dbReference>
<proteinExistence type="predicted"/>
<dbReference type="InterPro" id="IPR013087">
    <property type="entry name" value="Znf_C2H2_type"/>
</dbReference>
<name>A0A914MLG2_MELIC</name>
<organism evidence="4 5">
    <name type="scientific">Meloidogyne incognita</name>
    <name type="common">Southern root-knot nematode worm</name>
    <name type="synonym">Oxyuris incognita</name>
    <dbReference type="NCBI Taxonomy" id="6306"/>
    <lineage>
        <taxon>Eukaryota</taxon>
        <taxon>Metazoa</taxon>
        <taxon>Ecdysozoa</taxon>
        <taxon>Nematoda</taxon>
        <taxon>Chromadorea</taxon>
        <taxon>Rhabditida</taxon>
        <taxon>Tylenchina</taxon>
        <taxon>Tylenchomorpha</taxon>
        <taxon>Tylenchoidea</taxon>
        <taxon>Meloidogynidae</taxon>
        <taxon>Meloidogyninae</taxon>
        <taxon>Meloidogyne</taxon>
        <taxon>Meloidogyne incognita group</taxon>
    </lineage>
</organism>
<keyword evidence="2" id="KW-1133">Transmembrane helix</keyword>
<evidence type="ECO:0000259" key="3">
    <source>
        <dbReference type="PROSITE" id="PS50157"/>
    </source>
</evidence>
<dbReference type="Proteomes" id="UP000887563">
    <property type="component" value="Unplaced"/>
</dbReference>
<dbReference type="PROSITE" id="PS00028">
    <property type="entry name" value="ZINC_FINGER_C2H2_1"/>
    <property type="match status" value="1"/>
</dbReference>
<accession>A0A914MLG2</accession>
<sequence length="117" mass="13281">MSVQIEEITKNTIVVFLAVIRCIAKVNSCWLIYNGIKINRRQQHLFDPPEGPTPKPVPLTLDIKALAATVQLGLNLEQIDQTNEKHICRVPSCHKGYSKSELLMAHLQWHINEDSNI</sequence>